<dbReference type="AlphaFoldDB" id="A0A318UIR1"/>
<accession>A0A318UIR1</accession>
<gene>
    <name evidence="1" type="ORF">B0O44_105369</name>
</gene>
<sequence>MKKVIQLFFMTLLANTLCYCQTEKPDYVFNDQTFDQAILTFVPIKRAGVTDDQYNLALRILGETKSSTKAGSEKLNVADYWNITGAFVRLKEPAVNIEIAFKKAITLDADAVCSYVKAFGGSPNLEKTIPETFLAFYAKCSLPHNSSTKQLDPKQYAKDNQLDEKLVSLFSLMQVNDQKFRSTTPFDAVKQNPFDLKNQHLVDSLYAVYKTYIGKSYVGKEYESVMWVVIQHSNIQMMEKYLPDVSKAVQEKELQVVPLKMLIDRIYSIKYHYQIFGSQVNVPVTDDQTVTTVKKKYKID</sequence>
<name>A0A318UIR1_9SPHI</name>
<evidence type="ECO:0000313" key="1">
    <source>
        <dbReference type="EMBL" id="PYF72994.1"/>
    </source>
</evidence>
<dbReference type="OrthoDB" id="1164858at2"/>
<dbReference type="Proteomes" id="UP000248198">
    <property type="component" value="Unassembled WGS sequence"/>
</dbReference>
<evidence type="ECO:0000313" key="2">
    <source>
        <dbReference type="Proteomes" id="UP000248198"/>
    </source>
</evidence>
<dbReference type="EMBL" id="QKLU01000005">
    <property type="protein sequence ID" value="PYF72994.1"/>
    <property type="molecule type" value="Genomic_DNA"/>
</dbReference>
<organism evidence="1 2">
    <name type="scientific">Pedobacter nutrimenti</name>
    <dbReference type="NCBI Taxonomy" id="1241337"/>
    <lineage>
        <taxon>Bacteria</taxon>
        <taxon>Pseudomonadati</taxon>
        <taxon>Bacteroidota</taxon>
        <taxon>Sphingobacteriia</taxon>
        <taxon>Sphingobacteriales</taxon>
        <taxon>Sphingobacteriaceae</taxon>
        <taxon>Pedobacter</taxon>
    </lineage>
</organism>
<comment type="caution">
    <text evidence="1">The sequence shown here is derived from an EMBL/GenBank/DDBJ whole genome shotgun (WGS) entry which is preliminary data.</text>
</comment>
<protein>
    <submittedName>
        <fullName evidence="1">Uncharacterized protein</fullName>
    </submittedName>
</protein>
<dbReference type="RefSeq" id="WP_110832951.1">
    <property type="nucleotide sequence ID" value="NZ_QKLU01000005.1"/>
</dbReference>
<keyword evidence="2" id="KW-1185">Reference proteome</keyword>
<reference evidence="1 2" key="1">
    <citation type="submission" date="2018-06" db="EMBL/GenBank/DDBJ databases">
        <title>Genomic Encyclopedia of Archaeal and Bacterial Type Strains, Phase II (KMG-II): from individual species to whole genera.</title>
        <authorList>
            <person name="Goeker M."/>
        </authorList>
    </citation>
    <scope>NUCLEOTIDE SEQUENCE [LARGE SCALE GENOMIC DNA]</scope>
    <source>
        <strain evidence="1 2">DSM 27372</strain>
    </source>
</reference>
<proteinExistence type="predicted"/>